<accession>A0A165F8D5</accession>
<dbReference type="GeneID" id="63828556"/>
<dbReference type="AlphaFoldDB" id="A0A165F8D5"/>
<evidence type="ECO:0000256" key="1">
    <source>
        <dbReference type="SAM" id="MobiDB-lite"/>
    </source>
</evidence>
<evidence type="ECO:0000313" key="2">
    <source>
        <dbReference type="EMBL" id="KZT08583.1"/>
    </source>
</evidence>
<keyword evidence="3" id="KW-1185">Reference proteome</keyword>
<gene>
    <name evidence="2" type="ORF">LAESUDRAFT_748694</name>
</gene>
<sequence length="220" mass="23686">MTSGLKGMDPDLLDSVAPPASNHHSARQDGYKDGIASYVAVDNIINPRRRSTMASSRKRAVAKYHRDRGALPLLALRCGVPSLKASNGPMAPSSILQELAHKILSLKLRSSSSRPPSPAPGGPCYSAAARHMPDIHSIQRNQEGRVGLLVGFRGISNRYSRQAEFDELSDDDHYSRAASATYEAILSKVNQPVEDAGVAAAPTSDREIARGTTLYRIARA</sequence>
<organism evidence="2 3">
    <name type="scientific">Laetiporus sulphureus 93-53</name>
    <dbReference type="NCBI Taxonomy" id="1314785"/>
    <lineage>
        <taxon>Eukaryota</taxon>
        <taxon>Fungi</taxon>
        <taxon>Dikarya</taxon>
        <taxon>Basidiomycota</taxon>
        <taxon>Agaricomycotina</taxon>
        <taxon>Agaricomycetes</taxon>
        <taxon>Polyporales</taxon>
        <taxon>Laetiporus</taxon>
    </lineage>
</organism>
<protein>
    <submittedName>
        <fullName evidence="2">Uncharacterized protein</fullName>
    </submittedName>
</protein>
<dbReference type="EMBL" id="KV427614">
    <property type="protein sequence ID" value="KZT08583.1"/>
    <property type="molecule type" value="Genomic_DNA"/>
</dbReference>
<proteinExistence type="predicted"/>
<dbReference type="RefSeq" id="XP_040766323.1">
    <property type="nucleotide sequence ID" value="XM_040911528.1"/>
</dbReference>
<dbReference type="InParanoid" id="A0A165F8D5"/>
<reference evidence="2 3" key="1">
    <citation type="journal article" date="2016" name="Mol. Biol. Evol.">
        <title>Comparative Genomics of Early-Diverging Mushroom-Forming Fungi Provides Insights into the Origins of Lignocellulose Decay Capabilities.</title>
        <authorList>
            <person name="Nagy L.G."/>
            <person name="Riley R."/>
            <person name="Tritt A."/>
            <person name="Adam C."/>
            <person name="Daum C."/>
            <person name="Floudas D."/>
            <person name="Sun H."/>
            <person name="Yadav J.S."/>
            <person name="Pangilinan J."/>
            <person name="Larsson K.H."/>
            <person name="Matsuura K."/>
            <person name="Barry K."/>
            <person name="Labutti K."/>
            <person name="Kuo R."/>
            <person name="Ohm R.A."/>
            <person name="Bhattacharya S.S."/>
            <person name="Shirouzu T."/>
            <person name="Yoshinaga Y."/>
            <person name="Martin F.M."/>
            <person name="Grigoriev I.V."/>
            <person name="Hibbett D.S."/>
        </authorList>
    </citation>
    <scope>NUCLEOTIDE SEQUENCE [LARGE SCALE GENOMIC DNA]</scope>
    <source>
        <strain evidence="2 3">93-53</strain>
    </source>
</reference>
<feature type="region of interest" description="Disordered" evidence="1">
    <location>
        <begin position="1"/>
        <end position="29"/>
    </location>
</feature>
<dbReference type="Proteomes" id="UP000076871">
    <property type="component" value="Unassembled WGS sequence"/>
</dbReference>
<name>A0A165F8D5_9APHY</name>
<evidence type="ECO:0000313" key="3">
    <source>
        <dbReference type="Proteomes" id="UP000076871"/>
    </source>
</evidence>